<evidence type="ECO:0000313" key="5">
    <source>
        <dbReference type="EMBL" id="BCN30620.1"/>
    </source>
</evidence>
<comment type="function">
    <text evidence="4">Exhibits S-adenosyl-L-methionine-dependent methyltransferase activity.</text>
</comment>
<dbReference type="AlphaFoldDB" id="A0A7R7EKZ7"/>
<dbReference type="PANTHER" id="PTHR43619:SF2">
    <property type="entry name" value="S-ADENOSYL-L-METHIONINE-DEPENDENT METHYLTRANSFERASES SUPERFAMILY PROTEIN"/>
    <property type="match status" value="1"/>
</dbReference>
<evidence type="ECO:0000313" key="6">
    <source>
        <dbReference type="Proteomes" id="UP000595897"/>
    </source>
</evidence>
<comment type="similarity">
    <text evidence="1 4">Belongs to the UPF0677 family.</text>
</comment>
<evidence type="ECO:0000256" key="1">
    <source>
        <dbReference type="ARBA" id="ARBA00008138"/>
    </source>
</evidence>
<keyword evidence="4" id="KW-0949">S-adenosyl-L-methionine</keyword>
<dbReference type="GO" id="GO:0032259">
    <property type="term" value="P:methylation"/>
    <property type="evidence" value="ECO:0007669"/>
    <property type="project" value="UniProtKB-KW"/>
</dbReference>
<protein>
    <recommendedName>
        <fullName evidence="4">S-adenosyl-L-methionine-dependent methyltransferase</fullName>
        <ecNumber evidence="4">2.1.1.-</ecNumber>
    </recommendedName>
</protein>
<name>A0A7R7EKZ7_9FIRM</name>
<dbReference type="RefSeq" id="WP_271715826.1">
    <property type="nucleotide sequence ID" value="NZ_AP024169.1"/>
</dbReference>
<proteinExistence type="inferred from homology"/>
<keyword evidence="2 4" id="KW-0489">Methyltransferase</keyword>
<evidence type="ECO:0000256" key="3">
    <source>
        <dbReference type="ARBA" id="ARBA00022679"/>
    </source>
</evidence>
<dbReference type="SUPFAM" id="SSF53335">
    <property type="entry name" value="S-adenosyl-L-methionine-dependent methyltransferases"/>
    <property type="match status" value="1"/>
</dbReference>
<reference evidence="5 6" key="1">
    <citation type="submission" date="2020-11" db="EMBL/GenBank/DDBJ databases">
        <title>Draft genome sequencing of a Lachnospiraceae strain isolated from anoxic soil subjected to BSD treatment.</title>
        <authorList>
            <person name="Uek A."/>
            <person name="Tonouchi A."/>
        </authorList>
    </citation>
    <scope>NUCLEOTIDE SEQUENCE [LARGE SCALE GENOMIC DNA]</scope>
    <source>
        <strain evidence="5 6">TB5</strain>
    </source>
</reference>
<organism evidence="5 6">
    <name type="scientific">Anaeromicropila herbilytica</name>
    <dbReference type="NCBI Taxonomy" id="2785025"/>
    <lineage>
        <taxon>Bacteria</taxon>
        <taxon>Bacillati</taxon>
        <taxon>Bacillota</taxon>
        <taxon>Clostridia</taxon>
        <taxon>Lachnospirales</taxon>
        <taxon>Lachnospiraceae</taxon>
        <taxon>Anaeromicropila</taxon>
    </lineage>
</organism>
<dbReference type="PANTHER" id="PTHR43619">
    <property type="entry name" value="S-ADENOSYL-L-METHIONINE-DEPENDENT METHYLTRANSFERASE YKTD-RELATED"/>
    <property type="match status" value="1"/>
</dbReference>
<dbReference type="InterPro" id="IPR007213">
    <property type="entry name" value="Ppm1/Ppm2/Tcmp"/>
</dbReference>
<dbReference type="InterPro" id="IPR011610">
    <property type="entry name" value="SAM_mthyl_Trfase_ML2640-like"/>
</dbReference>
<accession>A0A7R7EKZ7</accession>
<dbReference type="KEGG" id="ahb:bsdtb5_19150"/>
<gene>
    <name evidence="5" type="primary">yktD</name>
    <name evidence="5" type="ORF">bsdtb5_19150</name>
</gene>
<keyword evidence="3 5" id="KW-0808">Transferase</keyword>
<dbReference type="NCBIfam" id="TIGR00027">
    <property type="entry name" value="mthyl_TIGR00027"/>
    <property type="match status" value="1"/>
</dbReference>
<dbReference type="Gene3D" id="3.40.50.150">
    <property type="entry name" value="Vaccinia Virus protein VP39"/>
    <property type="match status" value="1"/>
</dbReference>
<dbReference type="EC" id="2.1.1.-" evidence="4"/>
<keyword evidence="6" id="KW-1185">Reference proteome</keyword>
<dbReference type="Proteomes" id="UP000595897">
    <property type="component" value="Chromosome"/>
</dbReference>
<dbReference type="InterPro" id="IPR029063">
    <property type="entry name" value="SAM-dependent_MTases_sf"/>
</dbReference>
<evidence type="ECO:0000256" key="2">
    <source>
        <dbReference type="ARBA" id="ARBA00022603"/>
    </source>
</evidence>
<dbReference type="EMBL" id="AP024169">
    <property type="protein sequence ID" value="BCN30620.1"/>
    <property type="molecule type" value="Genomic_DNA"/>
</dbReference>
<evidence type="ECO:0000256" key="4">
    <source>
        <dbReference type="RuleBase" id="RU362030"/>
    </source>
</evidence>
<sequence>MLENKGSITAKICAFARAHHSYYNRDKIFDDYLAFDLLGDDEYEHMKALTKQRFSRITNQREELQQLNHFMEEYISPIPLSRICYTERKLLEFTKEHGSCQYVICGAGLDTFAFRNDNPSIEIFELDHPLTQKHKIERIKSLRWKIPENVHFVPIDFLNQRIDETLLEAGFVSDKKTFFGILGVSYYLSLDTLRDTFLSASNISSPGSLIVFDYPDDNSWKNDIGSTRIKKIKALTEELGEKMTDGFDYHDLEKALRSSEYEIVDYQSPKKIQEHYFRNRKDNLRAFENVHFITAELAK</sequence>
<dbReference type="GO" id="GO:0008168">
    <property type="term" value="F:methyltransferase activity"/>
    <property type="evidence" value="ECO:0007669"/>
    <property type="project" value="UniProtKB-UniRule"/>
</dbReference>
<dbReference type="Pfam" id="PF04072">
    <property type="entry name" value="LCM"/>
    <property type="match status" value="1"/>
</dbReference>